<evidence type="ECO:0000313" key="5">
    <source>
        <dbReference type="EMBL" id="AWL03381.1"/>
    </source>
</evidence>
<dbReference type="Gene3D" id="2.10.109.10">
    <property type="entry name" value="Umud Fragment, subunit A"/>
    <property type="match status" value="1"/>
</dbReference>
<dbReference type="PANTHER" id="PTHR40661">
    <property type="match status" value="1"/>
</dbReference>
<keyword evidence="2" id="KW-0238">DNA-binding</keyword>
<accession>A0A2S2DDF4</accession>
<dbReference type="Proteomes" id="UP000245820">
    <property type="component" value="Chromosome"/>
</dbReference>
<dbReference type="InterPro" id="IPR036286">
    <property type="entry name" value="LexA/Signal_pep-like_sf"/>
</dbReference>
<dbReference type="EMBL" id="CP029343">
    <property type="protein sequence ID" value="AWL03381.1"/>
    <property type="molecule type" value="Genomic_DNA"/>
</dbReference>
<dbReference type="CDD" id="cd06529">
    <property type="entry name" value="S24_LexA-like"/>
    <property type="match status" value="1"/>
</dbReference>
<dbReference type="SMART" id="SM00530">
    <property type="entry name" value="HTH_XRE"/>
    <property type="match status" value="1"/>
</dbReference>
<evidence type="ECO:0000313" key="6">
    <source>
        <dbReference type="Proteomes" id="UP000245820"/>
    </source>
</evidence>
<protein>
    <submittedName>
        <fullName evidence="5">Peptidase S24</fullName>
    </submittedName>
</protein>
<name>A0A2S2DDF4_9BURK</name>
<sequence>MSLIEVCLSPIALPICVWVSPAWRRLLIVKEMSMRRIMGTPVFPVNRFSGFVPDDNTGMSIGTRVKQARKAAKLTQIELAKKSNLKQSSISDLEVGKSQGTTNLASLAAALGVSALWLETGKGPMSPEQPPTEQFDQNVSLIRLASRPIPVISSVQAGALRDMENPYEPGDGYAVEYTEDPKLSRWAFCLDVEGMSMAPRFQPGDRLFVDPDRSPGPGNFVVARNGSNQATFKKYRPRGIDANGNEIFELVPLNDDFPTLRSDQETLVVIGVVTEVKQKLV</sequence>
<gene>
    <name evidence="5" type="ORF">DIR46_02215</name>
</gene>
<dbReference type="InterPro" id="IPR039418">
    <property type="entry name" value="LexA-like"/>
</dbReference>
<dbReference type="OrthoDB" id="9021722at2"/>
<keyword evidence="1" id="KW-0805">Transcription regulation</keyword>
<dbReference type="SUPFAM" id="SSF51306">
    <property type="entry name" value="LexA/Signal peptidase"/>
    <property type="match status" value="1"/>
</dbReference>
<dbReference type="Pfam" id="PF00717">
    <property type="entry name" value="Peptidase_S24"/>
    <property type="match status" value="1"/>
</dbReference>
<evidence type="ECO:0000256" key="2">
    <source>
        <dbReference type="ARBA" id="ARBA00023125"/>
    </source>
</evidence>
<dbReference type="KEGG" id="mtim:DIR46_02215"/>
<dbReference type="InterPro" id="IPR010982">
    <property type="entry name" value="Lambda_DNA-bd_dom_sf"/>
</dbReference>
<dbReference type="PROSITE" id="PS50943">
    <property type="entry name" value="HTH_CROC1"/>
    <property type="match status" value="1"/>
</dbReference>
<dbReference type="SUPFAM" id="SSF47413">
    <property type="entry name" value="lambda repressor-like DNA-binding domains"/>
    <property type="match status" value="1"/>
</dbReference>
<dbReference type="InterPro" id="IPR015927">
    <property type="entry name" value="Peptidase_S24_S26A/B/C"/>
</dbReference>
<dbReference type="Pfam" id="PF01381">
    <property type="entry name" value="HTH_3"/>
    <property type="match status" value="1"/>
</dbReference>
<evidence type="ECO:0000256" key="1">
    <source>
        <dbReference type="ARBA" id="ARBA00023015"/>
    </source>
</evidence>
<dbReference type="GO" id="GO:0003677">
    <property type="term" value="F:DNA binding"/>
    <property type="evidence" value="ECO:0007669"/>
    <property type="project" value="UniProtKB-KW"/>
</dbReference>
<evidence type="ECO:0000259" key="4">
    <source>
        <dbReference type="PROSITE" id="PS50943"/>
    </source>
</evidence>
<dbReference type="InterPro" id="IPR001387">
    <property type="entry name" value="Cro/C1-type_HTH"/>
</dbReference>
<reference evidence="5 6" key="1">
    <citation type="submission" date="2018-05" db="EMBL/GenBank/DDBJ databases">
        <title>Complete genome sequence of Massilia oculi sp. nov. CCUG 43427T (=DSM 26321T), the type strain of M. oculi, and comparison with genome sequences of other Massilia strains.</title>
        <authorList>
            <person name="Zhu B."/>
        </authorList>
    </citation>
    <scope>NUCLEOTIDE SEQUENCE [LARGE SCALE GENOMIC DNA]</scope>
    <source>
        <strain evidence="5 6">CCUG 43427</strain>
    </source>
</reference>
<keyword evidence="6" id="KW-1185">Reference proteome</keyword>
<dbReference type="AlphaFoldDB" id="A0A2S2DDF4"/>
<keyword evidence="3" id="KW-0804">Transcription</keyword>
<dbReference type="CDD" id="cd00093">
    <property type="entry name" value="HTH_XRE"/>
    <property type="match status" value="1"/>
</dbReference>
<organism evidence="5 6">
    <name type="scientific">Massilia oculi</name>
    <dbReference type="NCBI Taxonomy" id="945844"/>
    <lineage>
        <taxon>Bacteria</taxon>
        <taxon>Pseudomonadati</taxon>
        <taxon>Pseudomonadota</taxon>
        <taxon>Betaproteobacteria</taxon>
        <taxon>Burkholderiales</taxon>
        <taxon>Oxalobacteraceae</taxon>
        <taxon>Telluria group</taxon>
        <taxon>Massilia</taxon>
    </lineage>
</organism>
<evidence type="ECO:0000256" key="3">
    <source>
        <dbReference type="ARBA" id="ARBA00023163"/>
    </source>
</evidence>
<dbReference type="PANTHER" id="PTHR40661:SF3">
    <property type="entry name" value="FELS-1 PROPHAGE TRANSCRIPTIONAL REGULATOR"/>
    <property type="match status" value="1"/>
</dbReference>
<feature type="domain" description="HTH cro/C1-type" evidence="4">
    <location>
        <begin position="65"/>
        <end position="118"/>
    </location>
</feature>
<dbReference type="Gene3D" id="1.10.260.40">
    <property type="entry name" value="lambda repressor-like DNA-binding domains"/>
    <property type="match status" value="1"/>
</dbReference>
<proteinExistence type="predicted"/>